<dbReference type="WBParaSite" id="NBR_0000820001-mRNA-1">
    <property type="protein sequence ID" value="NBR_0000820001-mRNA-1"/>
    <property type="gene ID" value="NBR_0000820001"/>
</dbReference>
<reference evidence="3" key="1">
    <citation type="submission" date="2017-02" db="UniProtKB">
        <authorList>
            <consortium name="WormBaseParasite"/>
        </authorList>
    </citation>
    <scope>IDENTIFICATION</scope>
</reference>
<keyword evidence="2" id="KW-1185">Reference proteome</keyword>
<evidence type="ECO:0000313" key="1">
    <source>
        <dbReference type="EMBL" id="VDL71790.1"/>
    </source>
</evidence>
<organism evidence="3">
    <name type="scientific">Nippostrongylus brasiliensis</name>
    <name type="common">Rat hookworm</name>
    <dbReference type="NCBI Taxonomy" id="27835"/>
    <lineage>
        <taxon>Eukaryota</taxon>
        <taxon>Metazoa</taxon>
        <taxon>Ecdysozoa</taxon>
        <taxon>Nematoda</taxon>
        <taxon>Chromadorea</taxon>
        <taxon>Rhabditida</taxon>
        <taxon>Rhabditina</taxon>
        <taxon>Rhabditomorpha</taxon>
        <taxon>Strongyloidea</taxon>
        <taxon>Heligmosomidae</taxon>
        <taxon>Nippostrongylus</taxon>
    </lineage>
</organism>
<proteinExistence type="predicted"/>
<protein>
    <submittedName>
        <fullName evidence="1 3">Uncharacterized protein</fullName>
    </submittedName>
</protein>
<sequence>MANVRQLMMELLVRTNLNEWAAHQEMAEQENEVTSRIRDACNARKMLRDALLDSKKKAEAALAERKDIYEANTISIMHLKSSLL</sequence>
<dbReference type="AlphaFoldDB" id="A0A0N4XYM6"/>
<reference evidence="1 2" key="2">
    <citation type="submission" date="2018-11" db="EMBL/GenBank/DDBJ databases">
        <authorList>
            <consortium name="Pathogen Informatics"/>
        </authorList>
    </citation>
    <scope>NUCLEOTIDE SEQUENCE [LARGE SCALE GENOMIC DNA]</scope>
</reference>
<accession>A0A0N4XYM6</accession>
<name>A0A0N4XYM6_NIPBR</name>
<evidence type="ECO:0000313" key="2">
    <source>
        <dbReference type="Proteomes" id="UP000271162"/>
    </source>
</evidence>
<evidence type="ECO:0000313" key="3">
    <source>
        <dbReference type="WBParaSite" id="NBR_0000820001-mRNA-1"/>
    </source>
</evidence>
<dbReference type="Proteomes" id="UP000271162">
    <property type="component" value="Unassembled WGS sequence"/>
</dbReference>
<dbReference type="EMBL" id="UYSL01019976">
    <property type="protein sequence ID" value="VDL71790.1"/>
    <property type="molecule type" value="Genomic_DNA"/>
</dbReference>
<gene>
    <name evidence="1" type="ORF">NBR_LOCUS8201</name>
</gene>